<gene>
    <name evidence="1" type="ORF">QUF54_05660</name>
</gene>
<proteinExistence type="predicted"/>
<evidence type="ECO:0000313" key="2">
    <source>
        <dbReference type="Proteomes" id="UP001171945"/>
    </source>
</evidence>
<reference evidence="1" key="1">
    <citation type="submission" date="2023-06" db="EMBL/GenBank/DDBJ databases">
        <title>Uncultivated large filamentous bacteria from sulfidic sediments reveal new species and different genomic features in energy metabolism and defense.</title>
        <authorList>
            <person name="Fonseca A."/>
        </authorList>
    </citation>
    <scope>NUCLEOTIDE SEQUENCE</scope>
    <source>
        <strain evidence="1">HSG4</strain>
    </source>
</reference>
<dbReference type="Proteomes" id="UP001171945">
    <property type="component" value="Unassembled WGS sequence"/>
</dbReference>
<comment type="caution">
    <text evidence="1">The sequence shown here is derived from an EMBL/GenBank/DDBJ whole genome shotgun (WGS) entry which is preliminary data.</text>
</comment>
<name>A0ABT7VTC6_9GAMM</name>
<sequence>MESNASALGIFGVQSFSFGRFLESKALALGVFGVQSFSFGRFWSPTLQLWL</sequence>
<dbReference type="EMBL" id="JAUCGM010000304">
    <property type="protein sequence ID" value="MDM8562824.1"/>
    <property type="molecule type" value="Genomic_DNA"/>
</dbReference>
<keyword evidence="2" id="KW-1185">Reference proteome</keyword>
<accession>A0ABT7VTC6</accession>
<organism evidence="1 2">
    <name type="scientific">Candidatus Marithioploca araucensis</name>
    <dbReference type="NCBI Taxonomy" id="70273"/>
    <lineage>
        <taxon>Bacteria</taxon>
        <taxon>Pseudomonadati</taxon>
        <taxon>Pseudomonadota</taxon>
        <taxon>Gammaproteobacteria</taxon>
        <taxon>Thiotrichales</taxon>
        <taxon>Thiotrichaceae</taxon>
        <taxon>Candidatus Marithioploca</taxon>
    </lineage>
</organism>
<evidence type="ECO:0000313" key="1">
    <source>
        <dbReference type="EMBL" id="MDM8562824.1"/>
    </source>
</evidence>
<protein>
    <submittedName>
        <fullName evidence="1">Uncharacterized protein</fullName>
    </submittedName>
</protein>